<dbReference type="eggNOG" id="COG4805">
    <property type="taxonomic scope" value="Bacteria"/>
</dbReference>
<dbReference type="Pfam" id="PF05960">
    <property type="entry name" value="DUF885"/>
    <property type="match status" value="1"/>
</dbReference>
<dbReference type="InterPro" id="IPR010281">
    <property type="entry name" value="DUF885"/>
</dbReference>
<dbReference type="AlphaFoldDB" id="I4F246"/>
<keyword evidence="2" id="KW-1185">Reference proteome</keyword>
<dbReference type="EMBL" id="FO203431">
    <property type="protein sequence ID" value="CCH89709.1"/>
    <property type="molecule type" value="Genomic_DNA"/>
</dbReference>
<dbReference type="PATRIC" id="fig|477641.3.peg.4036"/>
<protein>
    <recommendedName>
        <fullName evidence="3">DUF885 domain-containing protein</fullName>
    </recommendedName>
</protein>
<dbReference type="PANTHER" id="PTHR33361:SF2">
    <property type="entry name" value="DUF885 DOMAIN-CONTAINING PROTEIN"/>
    <property type="match status" value="1"/>
</dbReference>
<evidence type="ECO:0000313" key="2">
    <source>
        <dbReference type="Proteomes" id="UP000006461"/>
    </source>
</evidence>
<sequence>MTQTGTSEDVETLAQDFWEWRAAQQPRSHDDIPRIDRPAGWLPDFSAGAVARYRRERDAFAERLARVDVGADRAAAVDARLLRSALARVRWELDVLRTWQRDPGFYVDQTLGCVFDLLTPVEVDAARLADVRRVLAATPALLDVGRENLAGEAVQEFAGLAVTALATVEDDVAAMVAALGDLHPAGWGADDGRALAAAGAAAARALGAFRDRLAEQLPGLPSAEPVGPEDFGWFLREVAVLPYTPQELLDIGRREAERAAVLELLERNRNGSAPGGRPVPRFETGAEQAAAQADAEIAVRRFYEDRGLLTQPDTLAHYRTHPMPAYLAPIAWCGVADDLTGPDRLDEDGSAFFPPPGEDLPYFYAANAADPRAGIIHEGAHHQQLALSWRHPRAVRRHYHDSCANEGIAFYNEELMLASGLFDDAPATREVVCNFMRLRALRVVVDVQLALGELDVPAAAELLERQVPMDRGTALEEAAFFAATPGQAMTYQVGKTQVLALLADASRTEGFSLRAFHDRLWLEGNVPFALQRWELLDDRSDLDRIDRLTP</sequence>
<accession>I4F246</accession>
<dbReference type="HOGENOM" id="CLU_483042_0_0_11"/>
<proteinExistence type="predicted"/>
<evidence type="ECO:0008006" key="3">
    <source>
        <dbReference type="Google" id="ProtNLM"/>
    </source>
</evidence>
<dbReference type="PANTHER" id="PTHR33361">
    <property type="entry name" value="GLR0591 PROTEIN"/>
    <property type="match status" value="1"/>
</dbReference>
<dbReference type="Proteomes" id="UP000006461">
    <property type="component" value="Chromosome"/>
</dbReference>
<dbReference type="OrthoDB" id="7207122at2"/>
<dbReference type="KEGG" id="mmar:MODMU_4314"/>
<organism evidence="1 2">
    <name type="scientific">Modestobacter italicus (strain DSM 44449 / CECT 9708 / BC 501)</name>
    <dbReference type="NCBI Taxonomy" id="2732864"/>
    <lineage>
        <taxon>Bacteria</taxon>
        <taxon>Bacillati</taxon>
        <taxon>Actinomycetota</taxon>
        <taxon>Actinomycetes</taxon>
        <taxon>Geodermatophilales</taxon>
        <taxon>Geodermatophilaceae</taxon>
        <taxon>Modestobacter</taxon>
    </lineage>
</organism>
<name>I4F246_MODI5</name>
<gene>
    <name evidence="1" type="ordered locus">MODMU_4314</name>
</gene>
<evidence type="ECO:0000313" key="1">
    <source>
        <dbReference type="EMBL" id="CCH89709.1"/>
    </source>
</evidence>
<dbReference type="STRING" id="477641.MODMU_4314"/>
<reference evidence="1 2" key="1">
    <citation type="journal article" date="2012" name="J. Bacteriol.">
        <title>Genome Sequence of Radiation-Resistant Modestobacter marinus Strain BC501, a Representative Actinobacterium That Thrives on Calcareous Stone Surfaces.</title>
        <authorList>
            <person name="Normand P."/>
            <person name="Gury J."/>
            <person name="Pujic P."/>
            <person name="Chouaia B."/>
            <person name="Crotti E."/>
            <person name="Brusetti L."/>
            <person name="Daffonchio D."/>
            <person name="Vacherie B."/>
            <person name="Barbe V."/>
            <person name="Medigue C."/>
            <person name="Calteau A."/>
            <person name="Ghodhbane-Gtari F."/>
            <person name="Essoussi I."/>
            <person name="Nouioui I."/>
            <person name="Abbassi-Ghozzi I."/>
            <person name="Gtari M."/>
        </authorList>
    </citation>
    <scope>NUCLEOTIDE SEQUENCE [LARGE SCALE GENOMIC DNA]</scope>
    <source>
        <strain evidence="2">BC 501</strain>
    </source>
</reference>